<dbReference type="GO" id="GO:0002040">
    <property type="term" value="P:sprouting angiogenesis"/>
    <property type="evidence" value="ECO:0007669"/>
    <property type="project" value="TreeGrafter"/>
</dbReference>
<dbReference type="GO" id="GO:0005829">
    <property type="term" value="C:cytosol"/>
    <property type="evidence" value="ECO:0007669"/>
    <property type="project" value="TreeGrafter"/>
</dbReference>
<dbReference type="GO" id="GO:0016887">
    <property type="term" value="F:ATP hydrolysis activity"/>
    <property type="evidence" value="ECO:0007669"/>
    <property type="project" value="InterPro"/>
</dbReference>
<protein>
    <submittedName>
        <fullName evidence="1">Uncharacterized protein</fullName>
    </submittedName>
</protein>
<dbReference type="GO" id="GO:2000051">
    <property type="term" value="P:negative regulation of non-canonical Wnt signaling pathway"/>
    <property type="evidence" value="ECO:0007669"/>
    <property type="project" value="TreeGrafter"/>
</dbReference>
<dbReference type="EMBL" id="HADW01010859">
    <property type="protein sequence ID" value="SBP12259.1"/>
    <property type="molecule type" value="Transcribed_RNA"/>
</dbReference>
<proteinExistence type="predicted"/>
<dbReference type="GO" id="GO:0006511">
    <property type="term" value="P:ubiquitin-dependent protein catabolic process"/>
    <property type="evidence" value="ECO:0007669"/>
    <property type="project" value="TreeGrafter"/>
</dbReference>
<dbReference type="GO" id="GO:0016020">
    <property type="term" value="C:membrane"/>
    <property type="evidence" value="ECO:0007669"/>
    <property type="project" value="TreeGrafter"/>
</dbReference>
<dbReference type="PANTHER" id="PTHR22605">
    <property type="entry name" value="RZ-TYPE DOMAIN-CONTAINING PROTEIN"/>
    <property type="match status" value="1"/>
</dbReference>
<reference evidence="1" key="1">
    <citation type="submission" date="2016-05" db="EMBL/GenBank/DDBJ databases">
        <authorList>
            <person name="Lavstsen T."/>
            <person name="Jespersen J.S."/>
        </authorList>
    </citation>
    <scope>NUCLEOTIDE SEQUENCE</scope>
    <source>
        <tissue evidence="1">Brain</tissue>
    </source>
</reference>
<reference evidence="1" key="2">
    <citation type="submission" date="2016-06" db="EMBL/GenBank/DDBJ databases">
        <title>The genome of a short-lived fish provides insights into sex chromosome evolution and the genetic control of aging.</title>
        <authorList>
            <person name="Reichwald K."/>
            <person name="Felder M."/>
            <person name="Petzold A."/>
            <person name="Koch P."/>
            <person name="Groth M."/>
            <person name="Platzer M."/>
        </authorList>
    </citation>
    <scope>NUCLEOTIDE SEQUENCE</scope>
    <source>
        <tissue evidence="1">Brain</tissue>
    </source>
</reference>
<feature type="non-terminal residue" evidence="1">
    <location>
        <position position="1"/>
    </location>
</feature>
<dbReference type="InterPro" id="IPR031248">
    <property type="entry name" value="RNF213"/>
</dbReference>
<dbReference type="GO" id="GO:0005730">
    <property type="term" value="C:nucleolus"/>
    <property type="evidence" value="ECO:0007669"/>
    <property type="project" value="TreeGrafter"/>
</dbReference>
<accession>A0A1A7X379</accession>
<sequence>ASAKYCTMNYMMSLEDHICWVIFIVKVSRIPHQAQYIGFQGGMWCSLHIDDLRDSEDMSLNLLVFCETLISSLLKPAITGRVFISWL</sequence>
<gene>
    <name evidence="1" type="primary">CT573318.1</name>
</gene>
<dbReference type="GO" id="GO:0004842">
    <property type="term" value="F:ubiquitin-protein transferase activity"/>
    <property type="evidence" value="ECO:0007669"/>
    <property type="project" value="InterPro"/>
</dbReference>
<feature type="non-terminal residue" evidence="1">
    <location>
        <position position="87"/>
    </location>
</feature>
<dbReference type="PANTHER" id="PTHR22605:SF21">
    <property type="entry name" value="E3 UBIQUITIN-PROTEIN LIGASE RNF213-BETA"/>
    <property type="match status" value="1"/>
</dbReference>
<evidence type="ECO:0000313" key="1">
    <source>
        <dbReference type="EMBL" id="SBP12259.1"/>
    </source>
</evidence>
<name>A0A1A7X379_9TELE</name>
<organism evidence="1">
    <name type="scientific">Iconisemion striatum</name>
    <dbReference type="NCBI Taxonomy" id="60296"/>
    <lineage>
        <taxon>Eukaryota</taxon>
        <taxon>Metazoa</taxon>
        <taxon>Chordata</taxon>
        <taxon>Craniata</taxon>
        <taxon>Vertebrata</taxon>
        <taxon>Euteleostomi</taxon>
        <taxon>Actinopterygii</taxon>
        <taxon>Neopterygii</taxon>
        <taxon>Teleostei</taxon>
        <taxon>Neoteleostei</taxon>
        <taxon>Acanthomorphata</taxon>
        <taxon>Ovalentaria</taxon>
        <taxon>Atherinomorphae</taxon>
        <taxon>Cyprinodontiformes</taxon>
        <taxon>Nothobranchiidae</taxon>
        <taxon>Iconisemion</taxon>
    </lineage>
</organism>
<dbReference type="AlphaFoldDB" id="A0A1A7X379"/>